<evidence type="ECO:0000256" key="6">
    <source>
        <dbReference type="ARBA" id="ARBA00022741"/>
    </source>
</evidence>
<dbReference type="NCBIfam" id="TIGR01727">
    <property type="entry name" value="oligo_HPY"/>
    <property type="match status" value="1"/>
</dbReference>
<dbReference type="SMART" id="SM00382">
    <property type="entry name" value="AAA"/>
    <property type="match status" value="1"/>
</dbReference>
<sequence>MTHDSHQDALLSVNHLVTQFPAKGKKNITVVDDISFDVKPGEIVAIVGESGSGKSITSQSIMGLLKSGGTIANGEILYQGHNLVEMSKKERRKLRGKEMSMIFQEPMSSLNPMLRVKTQIAEALKIHVPKQSPKERMEKVIELLKQVEIPNAETVATYFPHQLSGGMRQRVMIAIALAGEPNLLIADEPTTALDVTTQAQILALIKDLNSRNGTGVIFITHDLSVVADIADRVLVMYAGKIVEEATVYDLFENPQHPYTMGLMKAMPTLETQSDLLDPIPGNAPDIANKPKGCPFHPRCPLATEKCVEKIPELNPILNDHSARCIYPGKGGNNHEQ</sequence>
<dbReference type="Pfam" id="PF08352">
    <property type="entry name" value="oligo_HPY"/>
    <property type="match status" value="1"/>
</dbReference>
<gene>
    <name evidence="11" type="ORF">GMD78_10755</name>
</gene>
<dbReference type="InterPro" id="IPR050388">
    <property type="entry name" value="ABC_Ni/Peptide_Import"/>
</dbReference>
<dbReference type="PANTHER" id="PTHR43297:SF14">
    <property type="entry name" value="ATPASE AAA-TYPE CORE DOMAIN-CONTAINING PROTEIN"/>
    <property type="match status" value="1"/>
</dbReference>
<keyword evidence="8" id="KW-1278">Translocase</keyword>
<evidence type="ECO:0000256" key="9">
    <source>
        <dbReference type="ARBA" id="ARBA00023136"/>
    </source>
</evidence>
<evidence type="ECO:0000313" key="12">
    <source>
        <dbReference type="Proteomes" id="UP000469125"/>
    </source>
</evidence>
<dbReference type="PROSITE" id="PS50893">
    <property type="entry name" value="ABC_TRANSPORTER_2"/>
    <property type="match status" value="1"/>
</dbReference>
<evidence type="ECO:0000256" key="5">
    <source>
        <dbReference type="ARBA" id="ARBA00022519"/>
    </source>
</evidence>
<evidence type="ECO:0000256" key="8">
    <source>
        <dbReference type="ARBA" id="ARBA00022967"/>
    </source>
</evidence>
<keyword evidence="4" id="KW-1003">Cell membrane</keyword>
<dbReference type="PROSITE" id="PS00211">
    <property type="entry name" value="ABC_TRANSPORTER_1"/>
    <property type="match status" value="1"/>
</dbReference>
<evidence type="ECO:0000256" key="3">
    <source>
        <dbReference type="ARBA" id="ARBA00022448"/>
    </source>
</evidence>
<keyword evidence="12" id="KW-1185">Reference proteome</keyword>
<dbReference type="FunFam" id="3.40.50.300:FF:000016">
    <property type="entry name" value="Oligopeptide ABC transporter ATP-binding component"/>
    <property type="match status" value="1"/>
</dbReference>
<dbReference type="EMBL" id="WOCA01000007">
    <property type="protein sequence ID" value="MUK88872.1"/>
    <property type="molecule type" value="Genomic_DNA"/>
</dbReference>
<evidence type="ECO:0000256" key="2">
    <source>
        <dbReference type="ARBA" id="ARBA00005417"/>
    </source>
</evidence>
<name>A0A6N8FGT8_9BACI</name>
<dbReference type="GO" id="GO:0005886">
    <property type="term" value="C:plasma membrane"/>
    <property type="evidence" value="ECO:0007669"/>
    <property type="project" value="UniProtKB-SubCell"/>
</dbReference>
<dbReference type="GO" id="GO:0016887">
    <property type="term" value="F:ATP hydrolysis activity"/>
    <property type="evidence" value="ECO:0007669"/>
    <property type="project" value="InterPro"/>
</dbReference>
<dbReference type="AlphaFoldDB" id="A0A6N8FGT8"/>
<dbReference type="InterPro" id="IPR027417">
    <property type="entry name" value="P-loop_NTPase"/>
</dbReference>
<organism evidence="11 12">
    <name type="scientific">Ornithinibacillus caprae</name>
    <dbReference type="NCBI Taxonomy" id="2678566"/>
    <lineage>
        <taxon>Bacteria</taxon>
        <taxon>Bacillati</taxon>
        <taxon>Bacillota</taxon>
        <taxon>Bacilli</taxon>
        <taxon>Bacillales</taxon>
        <taxon>Bacillaceae</taxon>
        <taxon>Ornithinibacillus</taxon>
    </lineage>
</organism>
<dbReference type="InterPro" id="IPR003593">
    <property type="entry name" value="AAA+_ATPase"/>
</dbReference>
<accession>A0A6N8FGT8</accession>
<dbReference type="CDD" id="cd03257">
    <property type="entry name" value="ABC_NikE_OppD_transporters"/>
    <property type="match status" value="1"/>
</dbReference>
<keyword evidence="5" id="KW-0997">Cell inner membrane</keyword>
<dbReference type="RefSeq" id="WP_155668845.1">
    <property type="nucleotide sequence ID" value="NZ_WOCA01000007.1"/>
</dbReference>
<comment type="similarity">
    <text evidence="2">Belongs to the ABC transporter superfamily.</text>
</comment>
<comment type="subcellular location">
    <subcellularLocation>
        <location evidence="1">Cell membrane</location>
        <topology evidence="1">Peripheral membrane protein</topology>
    </subcellularLocation>
</comment>
<evidence type="ECO:0000256" key="7">
    <source>
        <dbReference type="ARBA" id="ARBA00022840"/>
    </source>
</evidence>
<dbReference type="Proteomes" id="UP000469125">
    <property type="component" value="Unassembled WGS sequence"/>
</dbReference>
<dbReference type="PANTHER" id="PTHR43297">
    <property type="entry name" value="OLIGOPEPTIDE TRANSPORT ATP-BINDING PROTEIN APPD"/>
    <property type="match status" value="1"/>
</dbReference>
<evidence type="ECO:0000256" key="1">
    <source>
        <dbReference type="ARBA" id="ARBA00004202"/>
    </source>
</evidence>
<dbReference type="InterPro" id="IPR003439">
    <property type="entry name" value="ABC_transporter-like_ATP-bd"/>
</dbReference>
<dbReference type="InterPro" id="IPR017871">
    <property type="entry name" value="ABC_transporter-like_CS"/>
</dbReference>
<dbReference type="GO" id="GO:0015833">
    <property type="term" value="P:peptide transport"/>
    <property type="evidence" value="ECO:0007669"/>
    <property type="project" value="InterPro"/>
</dbReference>
<feature type="domain" description="ABC transporter" evidence="10">
    <location>
        <begin position="11"/>
        <end position="263"/>
    </location>
</feature>
<keyword evidence="9" id="KW-0472">Membrane</keyword>
<keyword evidence="7 11" id="KW-0067">ATP-binding</keyword>
<evidence type="ECO:0000259" key="10">
    <source>
        <dbReference type="PROSITE" id="PS50893"/>
    </source>
</evidence>
<reference evidence="11 12" key="1">
    <citation type="submission" date="2019-11" db="EMBL/GenBank/DDBJ databases">
        <authorList>
            <person name="Li X."/>
        </authorList>
    </citation>
    <scope>NUCLEOTIDE SEQUENCE [LARGE SCALE GENOMIC DNA]</scope>
    <source>
        <strain evidence="11 12">L9</strain>
    </source>
</reference>
<dbReference type="GO" id="GO:0005524">
    <property type="term" value="F:ATP binding"/>
    <property type="evidence" value="ECO:0007669"/>
    <property type="project" value="UniProtKB-KW"/>
</dbReference>
<keyword evidence="3" id="KW-0813">Transport</keyword>
<evidence type="ECO:0000313" key="11">
    <source>
        <dbReference type="EMBL" id="MUK88872.1"/>
    </source>
</evidence>
<comment type="caution">
    <text evidence="11">The sequence shown here is derived from an EMBL/GenBank/DDBJ whole genome shotgun (WGS) entry which is preliminary data.</text>
</comment>
<keyword evidence="6" id="KW-0547">Nucleotide-binding</keyword>
<dbReference type="SUPFAM" id="SSF52540">
    <property type="entry name" value="P-loop containing nucleoside triphosphate hydrolases"/>
    <property type="match status" value="1"/>
</dbReference>
<dbReference type="Gene3D" id="3.40.50.300">
    <property type="entry name" value="P-loop containing nucleotide triphosphate hydrolases"/>
    <property type="match status" value="1"/>
</dbReference>
<proteinExistence type="inferred from homology"/>
<evidence type="ECO:0000256" key="4">
    <source>
        <dbReference type="ARBA" id="ARBA00022475"/>
    </source>
</evidence>
<dbReference type="InterPro" id="IPR013563">
    <property type="entry name" value="Oligopep_ABC_C"/>
</dbReference>
<dbReference type="Pfam" id="PF00005">
    <property type="entry name" value="ABC_tran"/>
    <property type="match status" value="1"/>
</dbReference>
<protein>
    <submittedName>
        <fullName evidence="11">ATP-binding cassette domain-containing protein</fullName>
    </submittedName>
</protein>